<evidence type="ECO:0000259" key="7">
    <source>
        <dbReference type="PROSITE" id="PS50888"/>
    </source>
</evidence>
<accession>A0A1P8B7L4</accession>
<evidence type="ECO:0000256" key="1">
    <source>
        <dbReference type="ARBA" id="ARBA00004123"/>
    </source>
</evidence>
<dbReference type="InterPro" id="IPR015660">
    <property type="entry name" value="MASH1/Ascl1a-like"/>
</dbReference>
<gene>
    <name evidence="8 9" type="ordered locus">At4g25400</name>
    <name evidence="9" type="ORF">T30C3.70</name>
    <name evidence="9" type="ORF">T30C3_70</name>
</gene>
<reference evidence="9 10" key="1">
    <citation type="journal article" date="1999" name="Nature">
        <title>Sequence and analysis of chromosome 4 of the plant Arabidopsis thaliana.</title>
        <authorList>
            <consortium name="EU"/>
            <consortium name="CSHL and WU Arabidopsis Sequencing Project"/>
            <person name="Mayer K."/>
            <person name="Schuller C."/>
            <person name="Wambutt R."/>
            <person name="Murphy G."/>
            <person name="Volckaert G."/>
            <person name="Pohl T."/>
            <person name="Dusterhoft A."/>
            <person name="Stiekema W."/>
            <person name="Entian K.D."/>
            <person name="Terryn N."/>
            <person name="Harris B."/>
            <person name="Ansorge W."/>
            <person name="Brandt P."/>
            <person name="Grivell L."/>
            <person name="Rieger M."/>
            <person name="Weichselgartner M."/>
            <person name="de Simone V."/>
            <person name="Obermaier B."/>
            <person name="Mache R."/>
            <person name="Muller M."/>
            <person name="Kreis M."/>
            <person name="Delseny M."/>
            <person name="Puigdomenech P."/>
            <person name="Watson M."/>
            <person name="Schmidtheini T."/>
            <person name="Reichert B."/>
            <person name="Portatelle D."/>
            <person name="Perez-Alonso M."/>
            <person name="Boutry M."/>
            <person name="Bancroft I."/>
            <person name="Vos P."/>
            <person name="Hoheisel J."/>
            <person name="Zimmermann W."/>
            <person name="Wedler H."/>
            <person name="Ridley P."/>
            <person name="Langham S.A."/>
            <person name="McCullagh B."/>
            <person name="Bilham L."/>
            <person name="Robben J."/>
            <person name="Van der Schueren J."/>
            <person name="Grymonprez B."/>
            <person name="Chuang Y.J."/>
            <person name="Vandenbussche F."/>
            <person name="Braeken M."/>
            <person name="Weltjens I."/>
            <person name="Voet M."/>
            <person name="Bastiaens I."/>
            <person name="Aert R."/>
            <person name="Defoor E."/>
            <person name="Weitzenegger T."/>
            <person name="Bothe G."/>
            <person name="Ramsperger U."/>
            <person name="Hilbert H."/>
            <person name="Braun M."/>
            <person name="Holzer E."/>
            <person name="Brandt A."/>
            <person name="Peters S."/>
            <person name="van Staveren M."/>
            <person name="Dirske W."/>
            <person name="Mooijman P."/>
            <person name="Klein Lankhorst R."/>
            <person name="Rose M."/>
            <person name="Hauf J."/>
            <person name="Kotter P."/>
            <person name="Berneiser S."/>
            <person name="Hempel S."/>
            <person name="Feldpausch M."/>
            <person name="Lamberth S."/>
            <person name="Van den Daele H."/>
            <person name="De Keyser A."/>
            <person name="Buysshaert C."/>
            <person name="Gielen J."/>
            <person name="Villarroel R."/>
            <person name="De Clercq R."/>
            <person name="Van Montagu M."/>
            <person name="Rogers J."/>
            <person name="Cronin A."/>
            <person name="Quail M."/>
            <person name="Bray-Allen S."/>
            <person name="Clark L."/>
            <person name="Doggett J."/>
            <person name="Hall S."/>
            <person name="Kay M."/>
            <person name="Lennard N."/>
            <person name="McLay K."/>
            <person name="Mayes R."/>
            <person name="Pettett A."/>
            <person name="Rajandream M.A."/>
            <person name="Lyne M."/>
            <person name="Benes V."/>
            <person name="Rechmann S."/>
            <person name="Borkova D."/>
            <person name="Blocker H."/>
            <person name="Scharfe M."/>
            <person name="Grimm M."/>
            <person name="Lohnert T.H."/>
            <person name="Dose S."/>
            <person name="de Haan M."/>
            <person name="Maarse A."/>
            <person name="Schafer M."/>
            <person name="Muller-Auer S."/>
            <person name="Gabel C."/>
            <person name="Fuchs M."/>
            <person name="Fartmann B."/>
            <person name="Granderath K."/>
            <person name="Dauner D."/>
            <person name="Herzl A."/>
            <person name="Neumann S."/>
            <person name="Argiriou A."/>
            <person name="Vitale D."/>
            <person name="Liguori R."/>
            <person name="Piravandi E."/>
            <person name="Massenet O."/>
            <person name="Quigley F."/>
            <person name="Clabauld G."/>
            <person name="Mundlein A."/>
            <person name="Felber R."/>
            <person name="Schnabl S."/>
            <person name="Hiller R."/>
            <person name="Schmidt W."/>
            <person name="Lecharny A."/>
            <person name="Aubourg S."/>
            <person name="Chefdor F."/>
            <person name="Cooke R."/>
            <person name="Berger C."/>
            <person name="Montfort A."/>
            <person name="Casacuberta E."/>
            <person name="Gibbons T."/>
            <person name="Weber N."/>
            <person name="Vandenbol M."/>
            <person name="Bargues M."/>
            <person name="Terol J."/>
            <person name="Torres A."/>
            <person name="Perez-Perez A."/>
            <person name="Purnelle B."/>
            <person name="Bent E."/>
            <person name="Johnson S."/>
            <person name="Tacon D."/>
            <person name="Jesse T."/>
            <person name="Heijnen L."/>
            <person name="Schwarz S."/>
            <person name="Scholler P."/>
            <person name="Heber S."/>
            <person name="Francs P."/>
            <person name="Bielke C."/>
            <person name="Frishman D."/>
            <person name="Haase D."/>
            <person name="Lemcke K."/>
            <person name="Mewes H.W."/>
            <person name="Stocker S."/>
            <person name="Zaccaria P."/>
            <person name="Bevan M."/>
            <person name="Wilson R.K."/>
            <person name="de la Bastide M."/>
            <person name="Habermann K."/>
            <person name="Parnell L."/>
            <person name="Dedhia N."/>
            <person name="Gnoj L."/>
            <person name="Schutz K."/>
            <person name="Huang E."/>
            <person name="Spiegel L."/>
            <person name="Sehkon M."/>
            <person name="Murray J."/>
            <person name="Sheet P."/>
            <person name="Cordes M."/>
            <person name="Abu-Threideh J."/>
            <person name="Stoneking T."/>
            <person name="Kalicki J."/>
            <person name="Graves T."/>
            <person name="Harmon G."/>
            <person name="Edwards J."/>
            <person name="Latreille P."/>
            <person name="Courtney L."/>
            <person name="Cloud J."/>
            <person name="Abbott A."/>
            <person name="Scott K."/>
            <person name="Johnson D."/>
            <person name="Minx P."/>
            <person name="Bentley D."/>
            <person name="Fulton B."/>
            <person name="Miller N."/>
            <person name="Greco T."/>
            <person name="Kemp K."/>
            <person name="Kramer J."/>
            <person name="Fulton L."/>
            <person name="Mardis E."/>
            <person name="Dante M."/>
            <person name="Pepin K."/>
            <person name="Hillier L."/>
            <person name="Nelson J."/>
            <person name="Spieth J."/>
            <person name="Ryan E."/>
            <person name="Andrews S."/>
            <person name="Geisel C."/>
            <person name="Layman D."/>
            <person name="Du H."/>
            <person name="Ali J."/>
            <person name="Berghoff A."/>
            <person name="Jones K."/>
            <person name="Drone K."/>
            <person name="Cotton M."/>
            <person name="Joshu C."/>
            <person name="Antonoiu B."/>
            <person name="Zidanic M."/>
            <person name="Strong C."/>
            <person name="Sun H."/>
            <person name="Lamar B."/>
            <person name="Yordan C."/>
            <person name="Ma P."/>
            <person name="Zhong J."/>
            <person name="Preston R."/>
            <person name="Vil D."/>
            <person name="Shekher M."/>
            <person name="Matero A."/>
            <person name="Shah R."/>
            <person name="Swaby I.K."/>
            <person name="O'Shaughnessy A."/>
            <person name="Rodriguez M."/>
            <person name="Hoffmann J."/>
            <person name="Till S."/>
            <person name="Granat S."/>
            <person name="Shohdy N."/>
            <person name="Hasegawa A."/>
            <person name="Hameed A."/>
            <person name="Lodhi M."/>
            <person name="Johnson A."/>
            <person name="Chen E."/>
            <person name="Marra M."/>
            <person name="Martienssen R."/>
            <person name="McCombie W.R."/>
        </authorList>
    </citation>
    <scope>NUCLEOTIDE SEQUENCE [LARGE SCALE GENOMIC DNA]</scope>
    <source>
        <strain evidence="10">cv. Columbia</strain>
    </source>
</reference>
<dbReference type="PROSITE" id="PS50888">
    <property type="entry name" value="BHLH"/>
    <property type="match status" value="1"/>
</dbReference>
<evidence type="ECO:0000256" key="2">
    <source>
        <dbReference type="ARBA" id="ARBA00011738"/>
    </source>
</evidence>
<evidence type="ECO:0000256" key="6">
    <source>
        <dbReference type="ARBA" id="ARBA00023242"/>
    </source>
</evidence>
<dbReference type="Araport" id="AT4G25400"/>
<dbReference type="SUPFAM" id="SSF47459">
    <property type="entry name" value="HLH, helix-loop-helix DNA-binding domain"/>
    <property type="match status" value="1"/>
</dbReference>
<evidence type="ECO:0000313" key="10">
    <source>
        <dbReference type="Proteomes" id="UP000006548"/>
    </source>
</evidence>
<dbReference type="CDD" id="cd18914">
    <property type="entry name" value="bHLH_AtORG2_like"/>
    <property type="match status" value="1"/>
</dbReference>
<organism evidence="9 10">
    <name type="scientific">Arabidopsis thaliana</name>
    <name type="common">Mouse-ear cress</name>
    <dbReference type="NCBI Taxonomy" id="3702"/>
    <lineage>
        <taxon>Eukaryota</taxon>
        <taxon>Viridiplantae</taxon>
        <taxon>Streptophyta</taxon>
        <taxon>Embryophyta</taxon>
        <taxon>Tracheophyta</taxon>
        <taxon>Spermatophyta</taxon>
        <taxon>Magnoliopsida</taxon>
        <taxon>eudicotyledons</taxon>
        <taxon>Gunneridae</taxon>
        <taxon>Pentapetalae</taxon>
        <taxon>rosids</taxon>
        <taxon>malvids</taxon>
        <taxon>Brassicales</taxon>
        <taxon>Brassicaceae</taxon>
        <taxon>Camelineae</taxon>
        <taxon>Arabidopsis</taxon>
    </lineage>
</organism>
<dbReference type="InterPro" id="IPR011598">
    <property type="entry name" value="bHLH_dom"/>
</dbReference>
<evidence type="ECO:0000256" key="4">
    <source>
        <dbReference type="ARBA" id="ARBA00023125"/>
    </source>
</evidence>
<keyword evidence="3" id="KW-0805">Transcription regulation</keyword>
<dbReference type="TAIR" id="AT4G25400"/>
<comment type="subcellular location">
    <subcellularLocation>
        <location evidence="1">Nucleus</location>
    </subcellularLocation>
</comment>
<dbReference type="GeneID" id="828643"/>
<keyword evidence="4 9" id="KW-0238">DNA-binding</keyword>
<proteinExistence type="predicted"/>
<evidence type="ECO:0000256" key="3">
    <source>
        <dbReference type="ARBA" id="ARBA00023015"/>
    </source>
</evidence>
<keyword evidence="10" id="KW-1185">Reference proteome</keyword>
<keyword evidence="6" id="KW-0539">Nucleus</keyword>
<dbReference type="GO" id="GO:0046983">
    <property type="term" value="F:protein dimerization activity"/>
    <property type="evidence" value="ECO:0007669"/>
    <property type="project" value="InterPro"/>
</dbReference>
<protein>
    <submittedName>
        <fullName evidence="9">Basic helix-loop-helix (BHLH) DNA-binding superfamily protein</fullName>
    </submittedName>
</protein>
<sequence>MNNFQEKKRRRSKTPRVCNNEENMEKLVHKEIEKRRRQEMASLYASLRSLLPLEFIQGKRSTSDQVKGAVNYIDYLQRNIKDINSKRDDLVLLSGRSFRSSNEQEWNEISNHVVIRPCLVGIEIVLSILQTPFSSVLQVLREHGLYVLGYICSSVNDRLIHTLQAEVQYLELTNFTAIEALLTLLRI</sequence>
<evidence type="ECO:0000256" key="5">
    <source>
        <dbReference type="ARBA" id="ARBA00023163"/>
    </source>
</evidence>
<dbReference type="Proteomes" id="UP000006548">
    <property type="component" value="Chromosome 4"/>
</dbReference>
<dbReference type="SMR" id="A0A1P8B7L4"/>
<dbReference type="SMART" id="SM00353">
    <property type="entry name" value="HLH"/>
    <property type="match status" value="1"/>
</dbReference>
<dbReference type="GO" id="GO:0006357">
    <property type="term" value="P:regulation of transcription by RNA polymerase II"/>
    <property type="evidence" value="ECO:0007669"/>
    <property type="project" value="InterPro"/>
</dbReference>
<dbReference type="PANTHER" id="PTHR13935:SF112">
    <property type="entry name" value="TRANSCRIPTION FACTOR BHLH118"/>
    <property type="match status" value="1"/>
</dbReference>
<name>A0A1P8B7L4_ARATH</name>
<feature type="domain" description="BHLH" evidence="7">
    <location>
        <begin position="24"/>
        <end position="76"/>
    </location>
</feature>
<dbReference type="EMBL" id="CP002687">
    <property type="protein sequence ID" value="ANM67579.1"/>
    <property type="molecule type" value="Genomic_DNA"/>
</dbReference>
<dbReference type="AlphaFoldDB" id="A0A1P8B7L4"/>
<dbReference type="GO" id="GO:0005634">
    <property type="term" value="C:nucleus"/>
    <property type="evidence" value="ECO:0007669"/>
    <property type="project" value="UniProtKB-SubCell"/>
</dbReference>
<dbReference type="Pfam" id="PF00010">
    <property type="entry name" value="HLH"/>
    <property type="match status" value="1"/>
</dbReference>
<dbReference type="Gene3D" id="4.10.280.10">
    <property type="entry name" value="Helix-loop-helix DNA-binding domain"/>
    <property type="match status" value="1"/>
</dbReference>
<dbReference type="FunFam" id="4.10.280.10:FF:000085">
    <property type="entry name" value="Transcription factor bHLH126"/>
    <property type="match status" value="1"/>
</dbReference>
<dbReference type="PANTHER" id="PTHR13935">
    <property type="entry name" value="ACHAETE-SCUTE TRANSCRIPTION FACTOR-RELATED"/>
    <property type="match status" value="1"/>
</dbReference>
<comment type="subunit">
    <text evidence="2">Homodimer.</text>
</comment>
<evidence type="ECO:0000313" key="8">
    <source>
        <dbReference type="Araport" id="AT4G25400"/>
    </source>
</evidence>
<dbReference type="ExpressionAtlas" id="A0A1P8B7L4">
    <property type="expression patterns" value="baseline and differential"/>
</dbReference>
<dbReference type="GO" id="GO:0003677">
    <property type="term" value="F:DNA binding"/>
    <property type="evidence" value="ECO:0007669"/>
    <property type="project" value="UniProtKB-KW"/>
</dbReference>
<dbReference type="KEGG" id="ath:AT4G25400"/>
<dbReference type="InterPro" id="IPR036638">
    <property type="entry name" value="HLH_DNA-bd_sf"/>
</dbReference>
<evidence type="ECO:0000313" key="9">
    <source>
        <dbReference type="EMBL" id="ANM67579.1"/>
    </source>
</evidence>
<reference evidence="10" key="2">
    <citation type="journal article" date="2017" name="Plant J.">
        <title>Araport11: a complete reannotation of the Arabidopsis thaliana reference genome.</title>
        <authorList>
            <person name="Cheng C.Y."/>
            <person name="Krishnakumar V."/>
            <person name="Chan A.P."/>
            <person name="Thibaud-Nissen F."/>
            <person name="Schobel S."/>
            <person name="Town C.D."/>
        </authorList>
    </citation>
    <scope>GENOME REANNOTATION</scope>
    <source>
        <strain evidence="10">cv. Columbia</strain>
    </source>
</reference>
<dbReference type="GO" id="GO:0003700">
    <property type="term" value="F:DNA-binding transcription factor activity"/>
    <property type="evidence" value="ECO:0007669"/>
    <property type="project" value="InterPro"/>
</dbReference>
<keyword evidence="5" id="KW-0804">Transcription</keyword>